<dbReference type="Pfam" id="PF13400">
    <property type="entry name" value="Tad"/>
    <property type="match status" value="1"/>
</dbReference>
<evidence type="ECO:0000313" key="3">
    <source>
        <dbReference type="EMBL" id="SFN49765.1"/>
    </source>
</evidence>
<protein>
    <submittedName>
        <fullName evidence="3">Putative Flp pilus-assembly TadE/G-like</fullName>
    </submittedName>
</protein>
<evidence type="ECO:0000259" key="2">
    <source>
        <dbReference type="Pfam" id="PF13400"/>
    </source>
</evidence>
<feature type="transmembrane region" description="Helical" evidence="1">
    <location>
        <begin position="20"/>
        <end position="41"/>
    </location>
</feature>
<dbReference type="STRING" id="995034.SAMN05216219_0823"/>
<feature type="domain" description="Putative Flp pilus-assembly TadG-like N-terminal" evidence="2">
    <location>
        <begin position="13"/>
        <end position="58"/>
    </location>
</feature>
<name>A0A1I4ZHK1_9MICO</name>
<dbReference type="InterPro" id="IPR028087">
    <property type="entry name" value="Tad_N"/>
</dbReference>
<keyword evidence="4" id="KW-1185">Reference proteome</keyword>
<evidence type="ECO:0000313" key="4">
    <source>
        <dbReference type="Proteomes" id="UP000198867"/>
    </source>
</evidence>
<evidence type="ECO:0000256" key="1">
    <source>
        <dbReference type="SAM" id="Phobius"/>
    </source>
</evidence>
<dbReference type="OrthoDB" id="4808490at2"/>
<accession>A0A1I4ZHK1</accession>
<keyword evidence="1" id="KW-0472">Membrane</keyword>
<organism evidence="3 4">
    <name type="scientific">Mycetocola miduiensis</name>
    <dbReference type="NCBI Taxonomy" id="995034"/>
    <lineage>
        <taxon>Bacteria</taxon>
        <taxon>Bacillati</taxon>
        <taxon>Actinomycetota</taxon>
        <taxon>Actinomycetes</taxon>
        <taxon>Micrococcales</taxon>
        <taxon>Microbacteriaceae</taxon>
        <taxon>Mycetocola</taxon>
    </lineage>
</organism>
<proteinExistence type="predicted"/>
<keyword evidence="1" id="KW-1133">Transmembrane helix</keyword>
<dbReference type="Proteomes" id="UP000198867">
    <property type="component" value="Unassembled WGS sequence"/>
</dbReference>
<dbReference type="EMBL" id="FOVM01000002">
    <property type="protein sequence ID" value="SFN49765.1"/>
    <property type="molecule type" value="Genomic_DNA"/>
</dbReference>
<sequence length="148" mass="15606">MKRMLVGAGDEDGSTLLLAFFYGMLSLLLVLMVTAATSLYLERKRLYSLADAAALVGAEAFELSSVSLDSGIPTLTLQSPRVRAAVAGFLENDPVGTFDALVLEDAGSQDGKSASVTVSSAWRPPVLSLFVPDGIRLEVTAVARSVLR</sequence>
<reference evidence="4" key="1">
    <citation type="submission" date="2016-10" db="EMBL/GenBank/DDBJ databases">
        <authorList>
            <person name="Varghese N."/>
            <person name="Submissions S."/>
        </authorList>
    </citation>
    <scope>NUCLEOTIDE SEQUENCE [LARGE SCALE GENOMIC DNA]</scope>
    <source>
        <strain evidence="4">CGMCC 1.11101</strain>
    </source>
</reference>
<keyword evidence="1" id="KW-0812">Transmembrane</keyword>
<gene>
    <name evidence="3" type="ORF">SAMN05216219_0823</name>
</gene>
<dbReference type="AlphaFoldDB" id="A0A1I4ZHK1"/>